<organism evidence="3 4">
    <name type="scientific">Rubellimicrobium aerolatum</name>
    <dbReference type="NCBI Taxonomy" id="490979"/>
    <lineage>
        <taxon>Bacteria</taxon>
        <taxon>Pseudomonadati</taxon>
        <taxon>Pseudomonadota</taxon>
        <taxon>Alphaproteobacteria</taxon>
        <taxon>Rhodobacterales</taxon>
        <taxon>Roseobacteraceae</taxon>
        <taxon>Rubellimicrobium</taxon>
    </lineage>
</organism>
<dbReference type="RefSeq" id="WP_209843373.1">
    <property type="nucleotide sequence ID" value="NZ_JAGGJP010000030.1"/>
</dbReference>
<keyword evidence="1" id="KW-0808">Transferase</keyword>
<sequence length="416" mass="43652">MTPRLALLAARVARSLWFRPAVAAVAAVAVLAAAPFVAHLLPSGLMTLIGLSGVYDLLDALANTLLAVAIFSLGIMASSLRAASAAATPRVRPLLAQDPTARAAISTFIGGFVFSVVGIVGLSTGYYGNASKVLLFFVTCLLLLVLMVSLLRWIARLSRLGDVAESIDLVEEEARRTLRELAADPFLGGTPAEGPPAGGEPVLPEAPGYVQAVDANGLGTLADELGADLHLVARPGRFVGPGRPLAVAMRALSDEERARVRGAFLVGRQRTFEADPRFALTVLSEIGSKALSPGINDPGTAIDVIATAVHLLCDWSEATGRASPEVRHPRLRVEPIEPGALLRDALRWIARDGAALAEVQHWLQTALLMLATQDPARFAAPARALSAEALARADAAMTLPQDLEPLRALAARVQAA</sequence>
<feature type="transmembrane region" description="Helical" evidence="2">
    <location>
        <begin position="21"/>
        <end position="41"/>
    </location>
</feature>
<accession>A0ABW0SGX6</accession>
<dbReference type="InterPro" id="IPR018723">
    <property type="entry name" value="DUF2254_membrane"/>
</dbReference>
<comment type="caution">
    <text evidence="3">The sequence shown here is derived from an EMBL/GenBank/DDBJ whole genome shotgun (WGS) entry which is preliminary data.</text>
</comment>
<gene>
    <name evidence="3" type="ORF">ACFPOC_17955</name>
</gene>
<dbReference type="InterPro" id="IPR036566">
    <property type="entry name" value="PYNP-like_C_sf"/>
</dbReference>
<evidence type="ECO:0000313" key="4">
    <source>
        <dbReference type="Proteomes" id="UP001596056"/>
    </source>
</evidence>
<evidence type="ECO:0000256" key="1">
    <source>
        <dbReference type="ARBA" id="ARBA00022679"/>
    </source>
</evidence>
<feature type="transmembrane region" description="Helical" evidence="2">
    <location>
        <begin position="104"/>
        <end position="127"/>
    </location>
</feature>
<dbReference type="EMBL" id="JBHSNA010000034">
    <property type="protein sequence ID" value="MFC5568292.1"/>
    <property type="molecule type" value="Genomic_DNA"/>
</dbReference>
<name>A0ABW0SGX6_9RHOB</name>
<keyword evidence="2" id="KW-0472">Membrane</keyword>
<dbReference type="Proteomes" id="UP001596056">
    <property type="component" value="Unassembled WGS sequence"/>
</dbReference>
<dbReference type="SUPFAM" id="SSF54680">
    <property type="entry name" value="Pyrimidine nucleoside phosphorylase C-terminal domain"/>
    <property type="match status" value="1"/>
</dbReference>
<feature type="transmembrane region" description="Helical" evidence="2">
    <location>
        <begin position="133"/>
        <end position="151"/>
    </location>
</feature>
<reference evidence="4" key="1">
    <citation type="journal article" date="2019" name="Int. J. Syst. Evol. Microbiol.">
        <title>The Global Catalogue of Microorganisms (GCM) 10K type strain sequencing project: providing services to taxonomists for standard genome sequencing and annotation.</title>
        <authorList>
            <consortium name="The Broad Institute Genomics Platform"/>
            <consortium name="The Broad Institute Genome Sequencing Center for Infectious Disease"/>
            <person name="Wu L."/>
            <person name="Ma J."/>
        </authorList>
    </citation>
    <scope>NUCLEOTIDE SEQUENCE [LARGE SCALE GENOMIC DNA]</scope>
    <source>
        <strain evidence="4">KACC 11588</strain>
    </source>
</reference>
<dbReference type="Pfam" id="PF10011">
    <property type="entry name" value="DUF2254"/>
    <property type="match status" value="1"/>
</dbReference>
<feature type="transmembrane region" description="Helical" evidence="2">
    <location>
        <begin position="61"/>
        <end position="83"/>
    </location>
</feature>
<keyword evidence="4" id="KW-1185">Reference proteome</keyword>
<keyword evidence="2" id="KW-1133">Transmembrane helix</keyword>
<keyword evidence="2" id="KW-0812">Transmembrane</keyword>
<evidence type="ECO:0000256" key="2">
    <source>
        <dbReference type="SAM" id="Phobius"/>
    </source>
</evidence>
<protein>
    <submittedName>
        <fullName evidence="3">DUF2254 domain-containing protein</fullName>
    </submittedName>
</protein>
<evidence type="ECO:0000313" key="3">
    <source>
        <dbReference type="EMBL" id="MFC5568292.1"/>
    </source>
</evidence>
<proteinExistence type="predicted"/>